<evidence type="ECO:0000256" key="9">
    <source>
        <dbReference type="ARBA" id="ARBA00023204"/>
    </source>
</evidence>
<dbReference type="CDD" id="cd00056">
    <property type="entry name" value="ENDO3c"/>
    <property type="match status" value="1"/>
</dbReference>
<evidence type="ECO:0000256" key="3">
    <source>
        <dbReference type="ARBA" id="ARBA00022723"/>
    </source>
</evidence>
<dbReference type="Pfam" id="PF00633">
    <property type="entry name" value="HHH"/>
    <property type="match status" value="1"/>
</dbReference>
<dbReference type="SMART" id="SM00525">
    <property type="entry name" value="FES"/>
    <property type="match status" value="1"/>
</dbReference>
<evidence type="ECO:0000256" key="8">
    <source>
        <dbReference type="ARBA" id="ARBA00023014"/>
    </source>
</evidence>
<dbReference type="GO" id="GO:0006285">
    <property type="term" value="P:base-excision repair, AP site formation"/>
    <property type="evidence" value="ECO:0007669"/>
    <property type="project" value="UniProtKB-UniRule"/>
</dbReference>
<keyword evidence="7" id="KW-0408">Iron</keyword>
<keyword evidence="12" id="KW-0539">Nucleus</keyword>
<dbReference type="SUPFAM" id="SSF48150">
    <property type="entry name" value="DNA-glycosylase"/>
    <property type="match status" value="1"/>
</dbReference>
<dbReference type="FunFam" id="1.10.1670.10:FF:000023">
    <property type="entry name" value="Endonuclease III homolog"/>
    <property type="match status" value="1"/>
</dbReference>
<proteinExistence type="inferred from homology"/>
<evidence type="ECO:0000256" key="11">
    <source>
        <dbReference type="ARBA" id="ARBA00023295"/>
    </source>
</evidence>
<dbReference type="Proteomes" id="UP001164286">
    <property type="component" value="Unassembled WGS sequence"/>
</dbReference>
<evidence type="ECO:0000256" key="2">
    <source>
        <dbReference type="ARBA" id="ARBA00008343"/>
    </source>
</evidence>
<keyword evidence="12" id="KW-0496">Mitochondrion</keyword>
<keyword evidence="8" id="KW-0411">Iron-sulfur</keyword>
<comment type="catalytic activity">
    <reaction evidence="12">
        <text>2'-deoxyribonucleotide-(2'-deoxyribose 5'-phosphate)-2'-deoxyribonucleotide-DNA = a 3'-end 2'-deoxyribonucleotide-(2,3-dehydro-2,3-deoxyribose 5'-phosphate)-DNA + a 5'-end 5'-phospho-2'-deoxyribonucleoside-DNA + H(+)</text>
        <dbReference type="Rhea" id="RHEA:66592"/>
        <dbReference type="Rhea" id="RHEA-COMP:13180"/>
        <dbReference type="Rhea" id="RHEA-COMP:16897"/>
        <dbReference type="Rhea" id="RHEA-COMP:17067"/>
        <dbReference type="ChEBI" id="CHEBI:15378"/>
        <dbReference type="ChEBI" id="CHEBI:136412"/>
        <dbReference type="ChEBI" id="CHEBI:157695"/>
        <dbReference type="ChEBI" id="CHEBI:167181"/>
        <dbReference type="EC" id="4.2.99.18"/>
    </reaction>
</comment>
<comment type="similarity">
    <text evidence="2 12">Belongs to the Nth/MutY family.</text>
</comment>
<dbReference type="GO" id="GO:0005739">
    <property type="term" value="C:mitochondrion"/>
    <property type="evidence" value="ECO:0007669"/>
    <property type="project" value="UniProtKB-SubCell"/>
</dbReference>
<dbReference type="InterPro" id="IPR011257">
    <property type="entry name" value="DNA_glycosylase"/>
</dbReference>
<dbReference type="AlphaFoldDB" id="A0AA38H335"/>
<keyword evidence="3" id="KW-0479">Metal-binding</keyword>
<dbReference type="EC" id="4.2.99.18" evidence="12"/>
<dbReference type="GO" id="GO:0003677">
    <property type="term" value="F:DNA binding"/>
    <property type="evidence" value="ECO:0007669"/>
    <property type="project" value="UniProtKB-UniRule"/>
</dbReference>
<accession>A0AA38H335</accession>
<evidence type="ECO:0000256" key="4">
    <source>
        <dbReference type="ARBA" id="ARBA00022763"/>
    </source>
</evidence>
<name>A0AA38H335_9TREE</name>
<dbReference type="EMBL" id="JAKWFO010000012">
    <property type="protein sequence ID" value="KAI9633112.1"/>
    <property type="molecule type" value="Genomic_DNA"/>
</dbReference>
<dbReference type="InterPro" id="IPR003651">
    <property type="entry name" value="Endonuclease3_FeS-loop_motif"/>
</dbReference>
<keyword evidence="9 12" id="KW-0234">DNA repair</keyword>
<reference evidence="15" key="1">
    <citation type="journal article" date="2022" name="G3 (Bethesda)">
        <title>High quality genome of the basidiomycete yeast Dioszegia hungarica PDD-24b-2 isolated from cloud water.</title>
        <authorList>
            <person name="Jarrige D."/>
            <person name="Haridas S."/>
            <person name="Bleykasten-Grosshans C."/>
            <person name="Joly M."/>
            <person name="Nadalig T."/>
            <person name="Sancelme M."/>
            <person name="Vuilleumier S."/>
            <person name="Grigoriev I.V."/>
            <person name="Amato P."/>
            <person name="Bringel F."/>
        </authorList>
    </citation>
    <scope>NUCLEOTIDE SEQUENCE</scope>
    <source>
        <strain evidence="15">PDD-24b-2</strain>
    </source>
</reference>
<dbReference type="Pfam" id="PF00730">
    <property type="entry name" value="HhH-GPD"/>
    <property type="match status" value="1"/>
</dbReference>
<dbReference type="HAMAP" id="MF_03183">
    <property type="entry name" value="Endonuclease_III_Nth"/>
    <property type="match status" value="1"/>
</dbReference>
<evidence type="ECO:0000256" key="1">
    <source>
        <dbReference type="ARBA" id="ARBA00001966"/>
    </source>
</evidence>
<keyword evidence="6" id="KW-0809">Transit peptide</keyword>
<evidence type="ECO:0000259" key="14">
    <source>
        <dbReference type="SMART" id="SM00478"/>
    </source>
</evidence>
<evidence type="ECO:0000256" key="5">
    <source>
        <dbReference type="ARBA" id="ARBA00022801"/>
    </source>
</evidence>
<evidence type="ECO:0000256" key="12">
    <source>
        <dbReference type="HAMAP-Rule" id="MF_03183"/>
    </source>
</evidence>
<evidence type="ECO:0000256" key="13">
    <source>
        <dbReference type="SAM" id="MobiDB-lite"/>
    </source>
</evidence>
<dbReference type="InterPro" id="IPR030841">
    <property type="entry name" value="NTH1"/>
</dbReference>
<evidence type="ECO:0000256" key="10">
    <source>
        <dbReference type="ARBA" id="ARBA00023239"/>
    </source>
</evidence>
<feature type="compositionally biased region" description="Basic and acidic residues" evidence="13">
    <location>
        <begin position="305"/>
        <end position="315"/>
    </location>
</feature>
<keyword evidence="11 12" id="KW-0326">Glycosidase</keyword>
<gene>
    <name evidence="12" type="primary">NTH1</name>
    <name evidence="15" type="ORF">MKK02DRAFT_19583</name>
</gene>
<protein>
    <recommendedName>
        <fullName evidence="12">Endonuclease III homolog</fullName>
        <ecNumber evidence="12">3.2.2.-</ecNumber>
        <ecNumber evidence="12">4.2.99.18</ecNumber>
    </recommendedName>
    <alternativeName>
        <fullName evidence="12">Bifunctional DNA N-glycosylase/DNA-(apurinic or apyrimidinic site) lyase</fullName>
        <shortName evidence="12">DNA glycosylase/AP lyase</shortName>
    </alternativeName>
</protein>
<dbReference type="GO" id="GO:0000703">
    <property type="term" value="F:oxidized pyrimidine nucleobase lesion DNA N-glycosylase activity"/>
    <property type="evidence" value="ECO:0007669"/>
    <property type="project" value="UniProtKB-UniRule"/>
</dbReference>
<dbReference type="SMART" id="SM00478">
    <property type="entry name" value="ENDO3c"/>
    <property type="match status" value="1"/>
</dbReference>
<dbReference type="PANTHER" id="PTHR43286:SF1">
    <property type="entry name" value="ENDONUCLEASE III-LIKE PROTEIN 1"/>
    <property type="match status" value="1"/>
</dbReference>
<dbReference type="GO" id="GO:0005634">
    <property type="term" value="C:nucleus"/>
    <property type="evidence" value="ECO:0007669"/>
    <property type="project" value="UniProtKB-SubCell"/>
</dbReference>
<comment type="cofactor">
    <cofactor evidence="1">
        <name>[4Fe-4S] cluster</name>
        <dbReference type="ChEBI" id="CHEBI:49883"/>
    </cofactor>
</comment>
<evidence type="ECO:0000256" key="6">
    <source>
        <dbReference type="ARBA" id="ARBA00022946"/>
    </source>
</evidence>
<evidence type="ECO:0000256" key="7">
    <source>
        <dbReference type="ARBA" id="ARBA00023004"/>
    </source>
</evidence>
<sequence>MPLAPLVKAHPEPARWREQYAVIEEMRRGLNAPVDTIIERALPAQTRRFHVLISLMLSSQTKDAVTSAAVTNLHLTLPGGLTCTSLAAADRGVVEGCIAKVGFWRRKAEYIQEAARRIEMGEIGDDGSFIGEEGEGSMVGTGKGEIPRTIEGLCALKGVGPKMAYLALQCAWDINAGIGVDVHVHRITNRLKWHRPPTVTPEQTRVNLESWLPRELHKGINPMLVGFGQMICQPVGPRCDICLLGIRKLCPSRVSGVKAEGRKPVLFSYKLDGEGDMEDMIKPDLGPGPEVQGTDGGQGVVPVLDGRDGVGAEGDGMERLVRMKSEELDGSELFLGRKGGVKLEDS</sequence>
<keyword evidence="5 12" id="KW-0378">Hydrolase</keyword>
<dbReference type="InterPro" id="IPR003265">
    <property type="entry name" value="HhH-GPD_domain"/>
</dbReference>
<dbReference type="Gene3D" id="1.10.1670.10">
    <property type="entry name" value="Helix-hairpin-Helix base-excision DNA repair enzymes (C-terminal)"/>
    <property type="match status" value="1"/>
</dbReference>
<feature type="region of interest" description="Disordered" evidence="13">
    <location>
        <begin position="288"/>
        <end position="315"/>
    </location>
</feature>
<evidence type="ECO:0000313" key="16">
    <source>
        <dbReference type="Proteomes" id="UP001164286"/>
    </source>
</evidence>
<dbReference type="GO" id="GO:0046872">
    <property type="term" value="F:metal ion binding"/>
    <property type="evidence" value="ECO:0007669"/>
    <property type="project" value="UniProtKB-KW"/>
</dbReference>
<feature type="domain" description="HhH-GPD" evidence="14">
    <location>
        <begin position="57"/>
        <end position="230"/>
    </location>
</feature>
<comment type="function">
    <text evidence="12">Bifunctional DNA N-glycosylase with associated apurinic/apyrimidinic (AP) lyase function that catalyzes the first step in base excision repair (BER), the primary repair pathway for the repair of oxidative DNA damage. The DNA N-glycosylase activity releases the damaged DNA base from DNA by cleaving the N-glycosidic bond, leaving an AP site. The AP lyase activity cleaves the phosphodiester bond 3' to the AP site by a beta-elimination. Primarily recognizes and repairs oxidative base damage of pyrimidines.</text>
</comment>
<organism evidence="15 16">
    <name type="scientific">Dioszegia hungarica</name>
    <dbReference type="NCBI Taxonomy" id="4972"/>
    <lineage>
        <taxon>Eukaryota</taxon>
        <taxon>Fungi</taxon>
        <taxon>Dikarya</taxon>
        <taxon>Basidiomycota</taxon>
        <taxon>Agaricomycotina</taxon>
        <taxon>Tremellomycetes</taxon>
        <taxon>Tremellales</taxon>
        <taxon>Bulleribasidiaceae</taxon>
        <taxon>Dioszegia</taxon>
    </lineage>
</organism>
<dbReference type="PANTHER" id="PTHR43286">
    <property type="entry name" value="ENDONUCLEASE III-LIKE PROTEIN 1"/>
    <property type="match status" value="1"/>
</dbReference>
<dbReference type="GO" id="GO:0140078">
    <property type="term" value="F:class I DNA-(apurinic or apyrimidinic site) endonuclease activity"/>
    <property type="evidence" value="ECO:0007669"/>
    <property type="project" value="UniProtKB-EC"/>
</dbReference>
<comment type="subcellular location">
    <subcellularLocation>
        <location evidence="12">Nucleus</location>
    </subcellularLocation>
    <subcellularLocation>
        <location evidence="12">Mitochondrion</location>
    </subcellularLocation>
</comment>
<dbReference type="EC" id="3.2.2.-" evidence="12"/>
<dbReference type="GO" id="GO:0051539">
    <property type="term" value="F:4 iron, 4 sulfur cluster binding"/>
    <property type="evidence" value="ECO:0007669"/>
    <property type="project" value="InterPro"/>
</dbReference>
<dbReference type="InterPro" id="IPR000445">
    <property type="entry name" value="HhH_motif"/>
</dbReference>
<keyword evidence="10 12" id="KW-0456">Lyase</keyword>
<comment type="caution">
    <text evidence="15">The sequence shown here is derived from an EMBL/GenBank/DDBJ whole genome shotgun (WGS) entry which is preliminary data.</text>
</comment>
<comment type="caution">
    <text evidence="12">Lacks conserved residue(s) required for the propagation of feature annotation.</text>
</comment>
<keyword evidence="4 12" id="KW-0227">DNA damage</keyword>
<evidence type="ECO:0000313" key="15">
    <source>
        <dbReference type="EMBL" id="KAI9633112.1"/>
    </source>
</evidence>
<dbReference type="InterPro" id="IPR023170">
    <property type="entry name" value="HhH_base_excis_C"/>
</dbReference>
<keyword evidence="16" id="KW-1185">Reference proteome</keyword>
<dbReference type="Gene3D" id="1.10.340.30">
    <property type="entry name" value="Hypothetical protein, domain 2"/>
    <property type="match status" value="1"/>
</dbReference>
<dbReference type="GO" id="GO:0006289">
    <property type="term" value="P:nucleotide-excision repair"/>
    <property type="evidence" value="ECO:0007669"/>
    <property type="project" value="TreeGrafter"/>
</dbReference>